<organism evidence="5 6">
    <name type="scientific">Herbihabitans rhizosphaerae</name>
    <dbReference type="NCBI Taxonomy" id="1872711"/>
    <lineage>
        <taxon>Bacteria</taxon>
        <taxon>Bacillati</taxon>
        <taxon>Actinomycetota</taxon>
        <taxon>Actinomycetes</taxon>
        <taxon>Pseudonocardiales</taxon>
        <taxon>Pseudonocardiaceae</taxon>
        <taxon>Herbihabitans</taxon>
    </lineage>
</organism>
<comment type="similarity">
    <text evidence="2">Belongs to the bacterial solute-binding protein SsuA/TauA family.</text>
</comment>
<dbReference type="OrthoDB" id="8892982at2"/>
<evidence type="ECO:0000313" key="5">
    <source>
        <dbReference type="EMBL" id="RZS41049.1"/>
    </source>
</evidence>
<evidence type="ECO:0000256" key="2">
    <source>
        <dbReference type="ARBA" id="ARBA00010742"/>
    </source>
</evidence>
<dbReference type="Gene3D" id="3.40.190.10">
    <property type="entry name" value="Periplasmic binding protein-like II"/>
    <property type="match status" value="2"/>
</dbReference>
<keyword evidence="6" id="KW-1185">Reference proteome</keyword>
<dbReference type="GO" id="GO:0042918">
    <property type="term" value="P:alkanesulfonate transmembrane transport"/>
    <property type="evidence" value="ECO:0007669"/>
    <property type="project" value="TreeGrafter"/>
</dbReference>
<dbReference type="PANTHER" id="PTHR30024:SF47">
    <property type="entry name" value="TAURINE-BINDING PERIPLASMIC PROTEIN"/>
    <property type="match status" value="1"/>
</dbReference>
<comment type="caution">
    <text evidence="5">The sequence shown here is derived from an EMBL/GenBank/DDBJ whole genome shotgun (WGS) entry which is preliminary data.</text>
</comment>
<reference evidence="5 6" key="1">
    <citation type="submission" date="2019-02" db="EMBL/GenBank/DDBJ databases">
        <title>Genomic Encyclopedia of Type Strains, Phase IV (KMG-IV): sequencing the most valuable type-strain genomes for metagenomic binning, comparative biology and taxonomic classification.</title>
        <authorList>
            <person name="Goeker M."/>
        </authorList>
    </citation>
    <scope>NUCLEOTIDE SEQUENCE [LARGE SCALE GENOMIC DNA]</scope>
    <source>
        <strain evidence="5 6">DSM 101727</strain>
    </source>
</reference>
<dbReference type="EMBL" id="SGWQ01000003">
    <property type="protein sequence ID" value="RZS41049.1"/>
    <property type="molecule type" value="Genomic_DNA"/>
</dbReference>
<name>A0A4Q7KVK1_9PSEU</name>
<accession>A0A4Q7KVK1</accession>
<evidence type="ECO:0000256" key="1">
    <source>
        <dbReference type="ARBA" id="ARBA00004418"/>
    </source>
</evidence>
<dbReference type="RefSeq" id="WP_130344014.1">
    <property type="nucleotide sequence ID" value="NZ_SGWQ01000003.1"/>
</dbReference>
<dbReference type="AlphaFoldDB" id="A0A4Q7KVK1"/>
<evidence type="ECO:0000259" key="4">
    <source>
        <dbReference type="Pfam" id="PF09084"/>
    </source>
</evidence>
<sequence>MLRPRPGTPPARLRRPAALFTILAMLVALVTGCGLLGGEDDSSSSGGQVEKSKIKLGLLPVVDVASVHLAIREGYFKAEGLDVELTNIQGAGAAIPGLIGGSLDMVFGNYVSFFAAESGGAAKNVDGLKFVADGYIAKPNTWMVLRGPNSSVNTVRDLAGKKVAVTTRKSLAEVSIKSVLRANDVDASKVEFIESPYAGMAALMQQNKVDAALLAEPFITQAQKSIGAVPLFDAASGPTADLPIAGYGTTGKFAKDNPKTVAAFQRAFAKGQLAAGADRNKIEKLLPEYAGIDPQTAALVALGGFPTSLEATRLQRIPDLMLEFGLLPNRFDASSMILNAGSTK</sequence>
<evidence type="ECO:0000313" key="6">
    <source>
        <dbReference type="Proteomes" id="UP000294257"/>
    </source>
</evidence>
<dbReference type="PROSITE" id="PS51257">
    <property type="entry name" value="PROKAR_LIPOPROTEIN"/>
    <property type="match status" value="1"/>
</dbReference>
<feature type="domain" description="SsuA/THI5-like" evidence="4">
    <location>
        <begin position="64"/>
        <end position="275"/>
    </location>
</feature>
<keyword evidence="3" id="KW-0732">Signal</keyword>
<comment type="subcellular location">
    <subcellularLocation>
        <location evidence="1">Periplasm</location>
    </subcellularLocation>
</comment>
<dbReference type="Pfam" id="PF09084">
    <property type="entry name" value="NMT1"/>
    <property type="match status" value="1"/>
</dbReference>
<evidence type="ECO:0000256" key="3">
    <source>
        <dbReference type="ARBA" id="ARBA00022729"/>
    </source>
</evidence>
<protein>
    <submittedName>
        <fullName evidence="5">NitT/TauT family transport system substrate-binding protein</fullName>
    </submittedName>
</protein>
<dbReference type="InterPro" id="IPR015168">
    <property type="entry name" value="SsuA/THI5"/>
</dbReference>
<proteinExistence type="inferred from homology"/>
<dbReference type="SUPFAM" id="SSF53850">
    <property type="entry name" value="Periplasmic binding protein-like II"/>
    <property type="match status" value="1"/>
</dbReference>
<gene>
    <name evidence="5" type="ORF">EV193_103367</name>
</gene>
<dbReference type="GO" id="GO:0042597">
    <property type="term" value="C:periplasmic space"/>
    <property type="evidence" value="ECO:0007669"/>
    <property type="project" value="UniProtKB-SubCell"/>
</dbReference>
<dbReference type="PANTHER" id="PTHR30024">
    <property type="entry name" value="ALIPHATIC SULFONATES-BINDING PROTEIN-RELATED"/>
    <property type="match status" value="1"/>
</dbReference>
<dbReference type="Proteomes" id="UP000294257">
    <property type="component" value="Unassembled WGS sequence"/>
</dbReference>